<feature type="compositionally biased region" description="Polar residues" evidence="16">
    <location>
        <begin position="659"/>
        <end position="673"/>
    </location>
</feature>
<evidence type="ECO:0000256" key="7">
    <source>
        <dbReference type="ARBA" id="ARBA00022692"/>
    </source>
</evidence>
<dbReference type="Pfam" id="PF25563">
    <property type="entry name" value="TPR_SYVN1_N"/>
    <property type="match status" value="1"/>
</dbReference>
<feature type="compositionally biased region" description="Low complexity" evidence="16">
    <location>
        <begin position="700"/>
        <end position="722"/>
    </location>
</feature>
<dbReference type="InterPro" id="IPR001841">
    <property type="entry name" value="Znf_RING"/>
</dbReference>
<evidence type="ECO:0000313" key="21">
    <source>
        <dbReference type="RefSeq" id="XP_033530091.1"/>
    </source>
</evidence>
<keyword evidence="6" id="KW-0808">Transferase</keyword>
<dbReference type="InterPro" id="IPR013083">
    <property type="entry name" value="Znf_RING/FYVE/PHD"/>
</dbReference>
<feature type="compositionally biased region" description="Low complexity" evidence="16">
    <location>
        <begin position="784"/>
        <end position="802"/>
    </location>
</feature>
<dbReference type="AlphaFoldDB" id="A0A6G1FRW9"/>
<feature type="compositionally biased region" description="Polar residues" evidence="16">
    <location>
        <begin position="423"/>
        <end position="439"/>
    </location>
</feature>
<gene>
    <name evidence="19 21" type="ORF">P152DRAFT_477249</name>
</gene>
<evidence type="ECO:0000256" key="2">
    <source>
        <dbReference type="ARBA" id="ARBA00004477"/>
    </source>
</evidence>
<comment type="catalytic activity">
    <reaction evidence="1">
        <text>S-ubiquitinyl-[E2 ubiquitin-conjugating enzyme]-L-cysteine + [acceptor protein]-L-lysine = [E2 ubiquitin-conjugating enzyme]-L-cysteine + N(6)-ubiquitinyl-[acceptor protein]-L-lysine.</text>
        <dbReference type="EC" id="2.3.2.27"/>
    </reaction>
</comment>
<dbReference type="PROSITE" id="PS50089">
    <property type="entry name" value="ZF_RING_2"/>
    <property type="match status" value="1"/>
</dbReference>
<dbReference type="Gene3D" id="3.30.40.10">
    <property type="entry name" value="Zinc/RING finger domain, C3HC4 (zinc finger)"/>
    <property type="match status" value="1"/>
</dbReference>
<evidence type="ECO:0000313" key="19">
    <source>
        <dbReference type="EMBL" id="KAF1808460.1"/>
    </source>
</evidence>
<proteinExistence type="inferred from homology"/>
<evidence type="ECO:0000256" key="13">
    <source>
        <dbReference type="ARBA" id="ARBA00022989"/>
    </source>
</evidence>
<dbReference type="Pfam" id="PF13639">
    <property type="entry name" value="zf-RING_2"/>
    <property type="match status" value="1"/>
</dbReference>
<evidence type="ECO:0000256" key="4">
    <source>
        <dbReference type="ARBA" id="ARBA00010089"/>
    </source>
</evidence>
<dbReference type="SUPFAM" id="SSF57850">
    <property type="entry name" value="RING/U-box"/>
    <property type="match status" value="1"/>
</dbReference>
<feature type="transmembrane region" description="Helical" evidence="17">
    <location>
        <begin position="272"/>
        <end position="293"/>
    </location>
</feature>
<evidence type="ECO:0000256" key="14">
    <source>
        <dbReference type="ARBA" id="ARBA00023136"/>
    </source>
</evidence>
<dbReference type="GO" id="GO:0043161">
    <property type="term" value="P:proteasome-mediated ubiquitin-dependent protein catabolic process"/>
    <property type="evidence" value="ECO:0007669"/>
    <property type="project" value="TreeGrafter"/>
</dbReference>
<keyword evidence="14 17" id="KW-0472">Membrane</keyword>
<evidence type="ECO:0000256" key="8">
    <source>
        <dbReference type="ARBA" id="ARBA00022723"/>
    </source>
</evidence>
<feature type="region of interest" description="Disordered" evidence="16">
    <location>
        <begin position="622"/>
        <end position="901"/>
    </location>
</feature>
<dbReference type="GO" id="GO:0036503">
    <property type="term" value="P:ERAD pathway"/>
    <property type="evidence" value="ECO:0007669"/>
    <property type="project" value="TreeGrafter"/>
</dbReference>
<evidence type="ECO:0000256" key="12">
    <source>
        <dbReference type="ARBA" id="ARBA00022833"/>
    </source>
</evidence>
<keyword evidence="10" id="KW-0833">Ubl conjugation pathway</keyword>
<dbReference type="RefSeq" id="XP_033530091.1">
    <property type="nucleotide sequence ID" value="XM_033681569.1"/>
</dbReference>
<keyword evidence="7 17" id="KW-0812">Transmembrane</keyword>
<comment type="subcellular location">
    <subcellularLocation>
        <location evidence="2">Endoplasmic reticulum membrane</location>
        <topology evidence="2">Multi-pass membrane protein</topology>
    </subcellularLocation>
</comment>
<keyword evidence="11" id="KW-0256">Endoplasmic reticulum</keyword>
<feature type="region of interest" description="Disordered" evidence="16">
    <location>
        <begin position="217"/>
        <end position="245"/>
    </location>
</feature>
<reference evidence="19 21" key="1">
    <citation type="submission" date="2020-01" db="EMBL/GenBank/DDBJ databases">
        <authorList>
            <consortium name="DOE Joint Genome Institute"/>
            <person name="Haridas S."/>
            <person name="Albert R."/>
            <person name="Binder M."/>
            <person name="Bloem J."/>
            <person name="Labutti K."/>
            <person name="Salamov A."/>
            <person name="Andreopoulos B."/>
            <person name="Baker S.E."/>
            <person name="Barry K."/>
            <person name="Bills G."/>
            <person name="Bluhm B.H."/>
            <person name="Cannon C."/>
            <person name="Castanera R."/>
            <person name="Culley D.E."/>
            <person name="Daum C."/>
            <person name="Ezra D."/>
            <person name="Gonzalez J.B."/>
            <person name="Henrissat B."/>
            <person name="Kuo A."/>
            <person name="Liang C."/>
            <person name="Lipzen A."/>
            <person name="Lutzoni F."/>
            <person name="Magnuson J."/>
            <person name="Mondo S."/>
            <person name="Nolan M."/>
            <person name="Ohm R."/>
            <person name="Pangilinan J."/>
            <person name="Park H.-J."/>
            <person name="Ramirez L."/>
            <person name="Alfaro M."/>
            <person name="Sun H."/>
            <person name="Tritt A."/>
            <person name="Yoshinaga Y."/>
            <person name="Zwiers L.-H."/>
            <person name="Turgeon B.G."/>
            <person name="Goodwin S.B."/>
            <person name="Spatafora J.W."/>
            <person name="Crous P.W."/>
            <person name="Grigoriev I.V."/>
        </authorList>
    </citation>
    <scope>NUCLEOTIDE SEQUENCE</scope>
    <source>
        <strain evidence="19 21">CBS 781.70</strain>
    </source>
</reference>
<dbReference type="InterPro" id="IPR050731">
    <property type="entry name" value="HRD1_E3_ubiq-ligases"/>
</dbReference>
<dbReference type="Proteomes" id="UP000504638">
    <property type="component" value="Unplaced"/>
</dbReference>
<keyword evidence="13 17" id="KW-1133">Transmembrane helix</keyword>
<comment type="similarity">
    <text evidence="4">Belongs to the HRD1 family.</text>
</comment>
<evidence type="ECO:0000256" key="6">
    <source>
        <dbReference type="ARBA" id="ARBA00022679"/>
    </source>
</evidence>
<dbReference type="PANTHER" id="PTHR22763:SF184">
    <property type="entry name" value="E3 UBIQUITIN-PROTEIN LIGASE SYNOVIOLIN"/>
    <property type="match status" value="1"/>
</dbReference>
<evidence type="ECO:0000256" key="5">
    <source>
        <dbReference type="ARBA" id="ARBA00012483"/>
    </source>
</evidence>
<dbReference type="GO" id="GO:0008270">
    <property type="term" value="F:zinc ion binding"/>
    <property type="evidence" value="ECO:0007669"/>
    <property type="project" value="UniProtKB-KW"/>
</dbReference>
<dbReference type="InterPro" id="IPR057992">
    <property type="entry name" value="TPR_SYVN1_N"/>
</dbReference>
<organism evidence="19">
    <name type="scientific">Eremomyces bilateralis CBS 781.70</name>
    <dbReference type="NCBI Taxonomy" id="1392243"/>
    <lineage>
        <taxon>Eukaryota</taxon>
        <taxon>Fungi</taxon>
        <taxon>Dikarya</taxon>
        <taxon>Ascomycota</taxon>
        <taxon>Pezizomycotina</taxon>
        <taxon>Dothideomycetes</taxon>
        <taxon>Dothideomycetes incertae sedis</taxon>
        <taxon>Eremomycetales</taxon>
        <taxon>Eremomycetaceae</taxon>
        <taxon>Eremomyces</taxon>
    </lineage>
</organism>
<dbReference type="EC" id="2.3.2.27" evidence="5"/>
<evidence type="ECO:0000313" key="20">
    <source>
        <dbReference type="Proteomes" id="UP000504638"/>
    </source>
</evidence>
<evidence type="ECO:0000256" key="15">
    <source>
        <dbReference type="PROSITE-ProRule" id="PRU00175"/>
    </source>
</evidence>
<evidence type="ECO:0000256" key="16">
    <source>
        <dbReference type="SAM" id="MobiDB-lite"/>
    </source>
</evidence>
<evidence type="ECO:0000256" key="10">
    <source>
        <dbReference type="ARBA" id="ARBA00022786"/>
    </source>
</evidence>
<keyword evidence="20" id="KW-1185">Reference proteome</keyword>
<feature type="compositionally biased region" description="Polar residues" evidence="16">
    <location>
        <begin position="761"/>
        <end position="776"/>
    </location>
</feature>
<feature type="region of interest" description="Disordered" evidence="16">
    <location>
        <begin position="469"/>
        <end position="498"/>
    </location>
</feature>
<feature type="compositionally biased region" description="Basic and acidic residues" evidence="16">
    <location>
        <begin position="217"/>
        <end position="229"/>
    </location>
</feature>
<feature type="transmembrane region" description="Helical" evidence="17">
    <location>
        <begin position="175"/>
        <end position="198"/>
    </location>
</feature>
<feature type="transmembrane region" description="Helical" evidence="17">
    <location>
        <begin position="142"/>
        <end position="163"/>
    </location>
</feature>
<dbReference type="SMART" id="SM00184">
    <property type="entry name" value="RING"/>
    <property type="match status" value="1"/>
</dbReference>
<reference evidence="21" key="2">
    <citation type="submission" date="2020-04" db="EMBL/GenBank/DDBJ databases">
        <authorList>
            <consortium name="NCBI Genome Project"/>
        </authorList>
    </citation>
    <scope>NUCLEOTIDE SEQUENCE</scope>
    <source>
        <strain evidence="21">CBS 781.70</strain>
    </source>
</reference>
<evidence type="ECO:0000256" key="11">
    <source>
        <dbReference type="ARBA" id="ARBA00022824"/>
    </source>
</evidence>
<feature type="domain" description="RING-type" evidence="18">
    <location>
        <begin position="338"/>
        <end position="403"/>
    </location>
</feature>
<dbReference type="CDD" id="cd16479">
    <property type="entry name" value="RING-H2_synoviolin"/>
    <property type="match status" value="1"/>
</dbReference>
<keyword evidence="9 15" id="KW-0863">Zinc-finger</keyword>
<feature type="compositionally biased region" description="Polar residues" evidence="16">
    <location>
        <begin position="741"/>
        <end position="753"/>
    </location>
</feature>
<sequence>MAIISLKTYAAVSTVLAAGVVVKAFHERPNFYSASVYLAQSNACLMILTNVLLLCIYGVMSSLQKLLFGPLRHIEREQLYERGWMALTETCLAMATFRDDIGGWFLFMCVALLIGRIWCWLGEARVEYLEQQPPANPRLYHARLATSLTISILYDAAMLRYCIDTVLDEARPGMMVMFGFEFAVLTIGSTSTMLRYMISLKEQQVIRQQITARQEARLREAQQRTDRASQPDGSAQAHATNADVDEDEFEPVWEEKGRWVFALDLATEFFKLIIYLAFFIILIAFHGIPIHIIRDVAVTANNFAKKISDFIKYRQATRDMNSRYPDATAEELAGADTCIICREDMRPWTGEGQGAGAAGEQNRAEQPPRDQRFRAKKLPCGHILHFGCLRSWLERQQACPICRRPVLTSTSQTPGTGGGVAPNQRQDNAHNNQAGNQEQNRPRVRTYRFGPLRLVLGTAPANGVGNLMQQLGNPDNQDAAANNAAGGQPATQNPTGAVPTVNRTLIRAQLWHLEHRINQEIAALNLTRQQLTTVRHLQDELERLRQTNQPGQTGMQQGLGLPPPPTHPVPNTVPTPPPPGISPVQHPFTGLPNAQEYTHANASAAIPGVAIPEGWSIIPLHRLPQPSTTSHPNLPTGFRSPSPAPAFTPINPVTHHLAASNSFRTPSHLNHTGHTPPGSLRGPSPARSHHDNPSTLAAFQAPQQSLHSSHSSSAPQTQTPQSALPPNPSPTATIPSVVGPSESTGDGNPTHSNPEIPDPSLSHQGARRTQLTSQAEEQSRHQHLNPTPTPTLTHPPESTSETVQPEPTSIAAPLQPESNMNPFAIPTRPQSNSRWNFDSAMRRVGTPPGYRVRPTAQAAAPESSGSQGDRTNDAPEPIEPDERQRKGKGKAASVEDANEEG</sequence>
<dbReference type="InterPro" id="IPR058051">
    <property type="entry name" value="Znf_RING_synoviolin"/>
</dbReference>
<dbReference type="PANTHER" id="PTHR22763">
    <property type="entry name" value="RING ZINC FINGER PROTEIN"/>
    <property type="match status" value="1"/>
</dbReference>
<keyword evidence="8" id="KW-0479">Metal-binding</keyword>
<evidence type="ECO:0000259" key="18">
    <source>
        <dbReference type="PROSITE" id="PS50089"/>
    </source>
</evidence>
<dbReference type="GO" id="GO:0061630">
    <property type="term" value="F:ubiquitin protein ligase activity"/>
    <property type="evidence" value="ECO:0007669"/>
    <property type="project" value="UniProtKB-EC"/>
</dbReference>
<feature type="transmembrane region" description="Helical" evidence="17">
    <location>
        <begin position="34"/>
        <end position="59"/>
    </location>
</feature>
<evidence type="ECO:0000256" key="9">
    <source>
        <dbReference type="ARBA" id="ARBA00022771"/>
    </source>
</evidence>
<dbReference type="OrthoDB" id="7759664at2759"/>
<feature type="region of interest" description="Disordered" evidence="16">
    <location>
        <begin position="350"/>
        <end position="369"/>
    </location>
</feature>
<dbReference type="EMBL" id="ML975183">
    <property type="protein sequence ID" value="KAF1808460.1"/>
    <property type="molecule type" value="Genomic_DNA"/>
</dbReference>
<feature type="compositionally biased region" description="Low complexity" evidence="16">
    <location>
        <begin position="473"/>
        <end position="490"/>
    </location>
</feature>
<feature type="transmembrane region" description="Helical" evidence="17">
    <location>
        <begin position="103"/>
        <end position="121"/>
    </location>
</feature>
<dbReference type="GeneID" id="54422139"/>
<keyword evidence="12" id="KW-0862">Zinc</keyword>
<evidence type="ECO:0000256" key="1">
    <source>
        <dbReference type="ARBA" id="ARBA00000900"/>
    </source>
</evidence>
<dbReference type="GO" id="GO:0005789">
    <property type="term" value="C:endoplasmic reticulum membrane"/>
    <property type="evidence" value="ECO:0007669"/>
    <property type="project" value="UniProtKB-SubCell"/>
</dbReference>
<protein>
    <recommendedName>
        <fullName evidence="5">RING-type E3 ubiquitin transferase</fullName>
        <ecNumber evidence="5">2.3.2.27</ecNumber>
    </recommendedName>
</protein>
<evidence type="ECO:0000256" key="17">
    <source>
        <dbReference type="SAM" id="Phobius"/>
    </source>
</evidence>
<evidence type="ECO:0000256" key="3">
    <source>
        <dbReference type="ARBA" id="ARBA00004906"/>
    </source>
</evidence>
<reference evidence="21" key="3">
    <citation type="submission" date="2025-04" db="UniProtKB">
        <authorList>
            <consortium name="RefSeq"/>
        </authorList>
    </citation>
    <scope>IDENTIFICATION</scope>
    <source>
        <strain evidence="21">CBS 781.70</strain>
    </source>
</reference>
<accession>A0A6G1FRW9</accession>
<comment type="pathway">
    <text evidence="3">Protein modification; protein ubiquitination.</text>
</comment>
<feature type="region of interest" description="Disordered" evidence="16">
    <location>
        <begin position="407"/>
        <end position="444"/>
    </location>
</feature>
<name>A0A6G1FRW9_9PEZI</name>